<organism evidence="2 3">
    <name type="scientific">Pseudonocardia aurantiaca</name>
    <dbReference type="NCBI Taxonomy" id="75290"/>
    <lineage>
        <taxon>Bacteria</taxon>
        <taxon>Bacillati</taxon>
        <taxon>Actinomycetota</taxon>
        <taxon>Actinomycetes</taxon>
        <taxon>Pseudonocardiales</taxon>
        <taxon>Pseudonocardiaceae</taxon>
        <taxon>Pseudonocardia</taxon>
    </lineage>
</organism>
<sequence length="88" mass="9037">MAQSNPDQPNPYLSWSWAPKHWAEIPLPRVPASVPARVHVSARVTRARSAGVAVGLTVVAAVLLVAVIGQERSVAGLDGPGPGAVGTP</sequence>
<keyword evidence="1" id="KW-0472">Membrane</keyword>
<name>A0ABW4FUE1_9PSEU</name>
<comment type="caution">
    <text evidence="2">The sequence shown here is derived from an EMBL/GenBank/DDBJ whole genome shotgun (WGS) entry which is preliminary data.</text>
</comment>
<keyword evidence="1" id="KW-1133">Transmembrane helix</keyword>
<gene>
    <name evidence="2" type="ORF">ACFSCY_31495</name>
</gene>
<proteinExistence type="predicted"/>
<evidence type="ECO:0000256" key="1">
    <source>
        <dbReference type="SAM" id="Phobius"/>
    </source>
</evidence>
<reference evidence="3" key="1">
    <citation type="journal article" date="2019" name="Int. J. Syst. Evol. Microbiol.">
        <title>The Global Catalogue of Microorganisms (GCM) 10K type strain sequencing project: providing services to taxonomists for standard genome sequencing and annotation.</title>
        <authorList>
            <consortium name="The Broad Institute Genomics Platform"/>
            <consortium name="The Broad Institute Genome Sequencing Center for Infectious Disease"/>
            <person name="Wu L."/>
            <person name="Ma J."/>
        </authorList>
    </citation>
    <scope>NUCLEOTIDE SEQUENCE [LARGE SCALE GENOMIC DNA]</scope>
    <source>
        <strain evidence="3">JCM 12165</strain>
    </source>
</reference>
<dbReference type="RefSeq" id="WP_343977915.1">
    <property type="nucleotide sequence ID" value="NZ_BAAAJG010000009.1"/>
</dbReference>
<keyword evidence="3" id="KW-1185">Reference proteome</keyword>
<evidence type="ECO:0000313" key="3">
    <source>
        <dbReference type="Proteomes" id="UP001597145"/>
    </source>
</evidence>
<protein>
    <submittedName>
        <fullName evidence="2">Uncharacterized protein</fullName>
    </submittedName>
</protein>
<dbReference type="EMBL" id="JBHUCP010000026">
    <property type="protein sequence ID" value="MFD1533952.1"/>
    <property type="molecule type" value="Genomic_DNA"/>
</dbReference>
<accession>A0ABW4FUE1</accession>
<feature type="transmembrane region" description="Helical" evidence="1">
    <location>
        <begin position="50"/>
        <end position="69"/>
    </location>
</feature>
<evidence type="ECO:0000313" key="2">
    <source>
        <dbReference type="EMBL" id="MFD1533952.1"/>
    </source>
</evidence>
<dbReference type="Proteomes" id="UP001597145">
    <property type="component" value="Unassembled WGS sequence"/>
</dbReference>
<keyword evidence="1" id="KW-0812">Transmembrane</keyword>